<accession>A0A2H3NKK6</accession>
<comment type="caution">
    <text evidence="2">The sequence shown here is derived from an EMBL/GenBank/DDBJ whole genome shotgun (WGS) entry which is preliminary data.</text>
</comment>
<name>A0A2H3NKK6_9BACT</name>
<dbReference type="Pfam" id="PF11950">
    <property type="entry name" value="DUF3467"/>
    <property type="match status" value="1"/>
</dbReference>
<evidence type="ECO:0008006" key="4">
    <source>
        <dbReference type="Google" id="ProtNLM"/>
    </source>
</evidence>
<evidence type="ECO:0000313" key="2">
    <source>
        <dbReference type="EMBL" id="PEN06540.1"/>
    </source>
</evidence>
<feature type="region of interest" description="Disordered" evidence="1">
    <location>
        <begin position="86"/>
        <end position="112"/>
    </location>
</feature>
<keyword evidence="3" id="KW-1185">Reference proteome</keyword>
<organism evidence="2 3">
    <name type="scientific">Longimonas halophila</name>
    <dbReference type="NCBI Taxonomy" id="1469170"/>
    <lineage>
        <taxon>Bacteria</taxon>
        <taxon>Pseudomonadati</taxon>
        <taxon>Rhodothermota</taxon>
        <taxon>Rhodothermia</taxon>
        <taxon>Rhodothermales</taxon>
        <taxon>Salisaetaceae</taxon>
        <taxon>Longimonas</taxon>
    </lineage>
</organism>
<proteinExistence type="predicted"/>
<protein>
    <recommendedName>
        <fullName evidence="4">DUF3467 domain-containing protein</fullName>
    </recommendedName>
</protein>
<evidence type="ECO:0000256" key="1">
    <source>
        <dbReference type="SAM" id="MobiDB-lite"/>
    </source>
</evidence>
<dbReference type="InterPro" id="IPR021857">
    <property type="entry name" value="DUF3467"/>
</dbReference>
<dbReference type="Proteomes" id="UP000221024">
    <property type="component" value="Unassembled WGS sequence"/>
</dbReference>
<dbReference type="EMBL" id="PDEP01000008">
    <property type="protein sequence ID" value="PEN06540.1"/>
    <property type="molecule type" value="Genomic_DNA"/>
</dbReference>
<dbReference type="AlphaFoldDB" id="A0A2H3NKK6"/>
<reference evidence="2 3" key="1">
    <citation type="submission" date="2017-10" db="EMBL/GenBank/DDBJ databases">
        <title>Draft genome of Longimonas halophila.</title>
        <authorList>
            <person name="Goh K.M."/>
            <person name="Shamsir M.S."/>
            <person name="Lim S.W."/>
        </authorList>
    </citation>
    <scope>NUCLEOTIDE SEQUENCE [LARGE SCALE GENOMIC DNA]</scope>
    <source>
        <strain evidence="2 3">KCTC 42399</strain>
    </source>
</reference>
<dbReference type="OrthoDB" id="9813817at2"/>
<sequence length="112" mass="12216">MATFDPNTDGDSELNIELTPEKAEGTYANLVMIAHSPEEFILDFIRVVPGVQKARVKSRIIVTPQHAKRLLNALQDNISRYEEAHGAIAEPDGDDGGNNPPPMNFGGFRGKA</sequence>
<dbReference type="RefSeq" id="WP_098062433.1">
    <property type="nucleotide sequence ID" value="NZ_PDEP01000008.1"/>
</dbReference>
<evidence type="ECO:0000313" key="3">
    <source>
        <dbReference type="Proteomes" id="UP000221024"/>
    </source>
</evidence>
<gene>
    <name evidence="2" type="ORF">CRI93_09680</name>
</gene>